<name>A0ABY4WKH6_9BACL</name>
<evidence type="ECO:0000313" key="3">
    <source>
        <dbReference type="Proteomes" id="UP001056500"/>
    </source>
</evidence>
<accession>A0ABY4WKH6</accession>
<proteinExistence type="predicted"/>
<feature type="region of interest" description="Disordered" evidence="1">
    <location>
        <begin position="136"/>
        <end position="162"/>
    </location>
</feature>
<dbReference type="Proteomes" id="UP001056500">
    <property type="component" value="Chromosome"/>
</dbReference>
<protein>
    <recommendedName>
        <fullName evidence="4">Phage tail lysozyme domain-containing protein</fullName>
    </recommendedName>
</protein>
<sequence>MSDIKSLAIYEAQMQGVDVNIVLATIEAETNFTNKTGDQGKSLGPGQVQPRWHNDDFIWAANRFRLNWPSTLQEQTKLVLNNDQFATAVAVRVIGKTWRASKQNFREFSLIYVGKKIPDWDYQRRLKIYQKYAGGGAGASAAPYPSVRDSTGGGGGGSQSSGLISDIELPSTNYGVVANSQRNGNVLYGRRYRVFVANSKGTALDVSDLRCTFDIRKTLIPQPNFSTVTVYNLNTETENQVINEGDSIIVEAGYEGEQYGLIFRGDVVQPIRGKDDGVTYKLTINSLDGDRFMNSGFVAFSVSKGQTARTQIGEVASRARIPSQLGTISNNLQAAQLTRGKVFFGAAKDYLRQLAQSNAATFYLEDGKVNVITAKDYPPNEIVDLAPESGLIETPMQTDFGVNFKCLLNPRLKINSLVRINNSLIQAQTFQFGQVPRGLDASGIYLIVGMRHIGDTRGDNWYTECECVSQAGGIIPGLMVSTTVNPW</sequence>
<evidence type="ECO:0008006" key="4">
    <source>
        <dbReference type="Google" id="ProtNLM"/>
    </source>
</evidence>
<dbReference type="Pfam" id="PF22759">
    <property type="entry name" value="E217_GP41"/>
    <property type="match status" value="1"/>
</dbReference>
<organism evidence="2 3">
    <name type="scientific">Brevibacillus ruminantium</name>
    <dbReference type="NCBI Taxonomy" id="2950604"/>
    <lineage>
        <taxon>Bacteria</taxon>
        <taxon>Bacillati</taxon>
        <taxon>Bacillota</taxon>
        <taxon>Bacilli</taxon>
        <taxon>Bacillales</taxon>
        <taxon>Paenibacillaceae</taxon>
        <taxon>Brevibacillus</taxon>
    </lineage>
</organism>
<keyword evidence="3" id="KW-1185">Reference proteome</keyword>
<evidence type="ECO:0000256" key="1">
    <source>
        <dbReference type="SAM" id="MobiDB-lite"/>
    </source>
</evidence>
<dbReference type="RefSeq" id="WP_251872260.1">
    <property type="nucleotide sequence ID" value="NZ_CP098755.1"/>
</dbReference>
<reference evidence="2" key="1">
    <citation type="submission" date="2022-06" db="EMBL/GenBank/DDBJ databases">
        <title>Genome sequencing of Brevibacillus sp. BB3-R1.</title>
        <authorList>
            <person name="Heo J."/>
            <person name="Lee D."/>
            <person name="Won M."/>
            <person name="Han B.-H."/>
            <person name="Hong S.-B."/>
            <person name="Kwon S.-W."/>
        </authorList>
    </citation>
    <scope>NUCLEOTIDE SEQUENCE</scope>
    <source>
        <strain evidence="2">BB3-R1</strain>
    </source>
</reference>
<dbReference type="NCBIfam" id="NF047561">
    <property type="entry name" value="orf58_phage_fam"/>
    <property type="match status" value="1"/>
</dbReference>
<dbReference type="Gene3D" id="1.10.530.10">
    <property type="match status" value="1"/>
</dbReference>
<evidence type="ECO:0000313" key="2">
    <source>
        <dbReference type="EMBL" id="USG65156.1"/>
    </source>
</evidence>
<gene>
    <name evidence="2" type="ORF">NDK47_24035</name>
</gene>
<dbReference type="EMBL" id="CP098755">
    <property type="protein sequence ID" value="USG65156.1"/>
    <property type="molecule type" value="Genomic_DNA"/>
</dbReference>
<dbReference type="InterPro" id="IPR054496">
    <property type="entry name" value="E217_GP41"/>
</dbReference>